<accession>A0A9D2JNG6</accession>
<dbReference type="InterPro" id="IPR038690">
    <property type="entry name" value="NusG_2_sf"/>
</dbReference>
<dbReference type="Pfam" id="PF07009">
    <property type="entry name" value="NusG_II"/>
    <property type="match status" value="1"/>
</dbReference>
<keyword evidence="1" id="KW-0472">Membrane</keyword>
<sequence length="122" mass="13291">MTQPAKPQPRRWLLNLAFAAAVLLAAGGLWLALGRRDGPAVYASADFGMGVIEQIPLDADYDYFYEVGGYVVHLQVRDGAIAFLDSQCPDHVCEDFGWLSRPGQWACCVPAGVFVTIEEAES</sequence>
<dbReference type="Gene3D" id="2.60.320.10">
    <property type="entry name" value="N-utilization substance G protein NusG, insert domain"/>
    <property type="match status" value="1"/>
</dbReference>
<reference evidence="2" key="1">
    <citation type="journal article" date="2021" name="PeerJ">
        <title>Extensive microbial diversity within the chicken gut microbiome revealed by metagenomics and culture.</title>
        <authorList>
            <person name="Gilroy R."/>
            <person name="Ravi A."/>
            <person name="Getino M."/>
            <person name="Pursley I."/>
            <person name="Horton D.L."/>
            <person name="Alikhan N.F."/>
            <person name="Baker D."/>
            <person name="Gharbi K."/>
            <person name="Hall N."/>
            <person name="Watson M."/>
            <person name="Adriaenssens E.M."/>
            <person name="Foster-Nyarko E."/>
            <person name="Jarju S."/>
            <person name="Secka A."/>
            <person name="Antonio M."/>
            <person name="Oren A."/>
            <person name="Chaudhuri R.R."/>
            <person name="La Ragione R."/>
            <person name="Hildebrand F."/>
            <person name="Pallen M.J."/>
        </authorList>
    </citation>
    <scope>NUCLEOTIDE SEQUENCE</scope>
    <source>
        <strain evidence="2">ChiBcec16-3735</strain>
    </source>
</reference>
<protein>
    <submittedName>
        <fullName evidence="2">NusG domain II-containing protein</fullName>
    </submittedName>
</protein>
<evidence type="ECO:0000256" key="1">
    <source>
        <dbReference type="SAM" id="Phobius"/>
    </source>
</evidence>
<evidence type="ECO:0000313" key="3">
    <source>
        <dbReference type="Proteomes" id="UP000824065"/>
    </source>
</evidence>
<proteinExistence type="predicted"/>
<keyword evidence="1" id="KW-0812">Transmembrane</keyword>
<gene>
    <name evidence="2" type="ORF">H9725_05190</name>
</gene>
<dbReference type="InterPro" id="IPR006311">
    <property type="entry name" value="TAT_signal"/>
</dbReference>
<comment type="caution">
    <text evidence="2">The sequence shown here is derived from an EMBL/GenBank/DDBJ whole genome shotgun (WGS) entry which is preliminary data.</text>
</comment>
<feature type="transmembrane region" description="Helical" evidence="1">
    <location>
        <begin position="12"/>
        <end position="33"/>
    </location>
</feature>
<organism evidence="2 3">
    <name type="scientific">Candidatus Faecalibacterium gallistercoris</name>
    <dbReference type="NCBI Taxonomy" id="2838579"/>
    <lineage>
        <taxon>Bacteria</taxon>
        <taxon>Bacillati</taxon>
        <taxon>Bacillota</taxon>
        <taxon>Clostridia</taxon>
        <taxon>Eubacteriales</taxon>
        <taxon>Oscillospiraceae</taxon>
        <taxon>Faecalibacterium</taxon>
    </lineage>
</organism>
<evidence type="ECO:0000313" key="2">
    <source>
        <dbReference type="EMBL" id="HIZ57960.1"/>
    </source>
</evidence>
<dbReference type="EMBL" id="DXBJ01000034">
    <property type="protein sequence ID" value="HIZ57960.1"/>
    <property type="molecule type" value="Genomic_DNA"/>
</dbReference>
<keyword evidence="1" id="KW-1133">Transmembrane helix</keyword>
<dbReference type="CDD" id="cd09846">
    <property type="entry name" value="DUF1312"/>
    <property type="match status" value="1"/>
</dbReference>
<name>A0A9D2JNG6_9FIRM</name>
<dbReference type="PROSITE" id="PS51318">
    <property type="entry name" value="TAT"/>
    <property type="match status" value="1"/>
</dbReference>
<dbReference type="AlphaFoldDB" id="A0A9D2JNG6"/>
<reference evidence="2" key="2">
    <citation type="submission" date="2021-04" db="EMBL/GenBank/DDBJ databases">
        <authorList>
            <person name="Gilroy R."/>
        </authorList>
    </citation>
    <scope>NUCLEOTIDE SEQUENCE</scope>
    <source>
        <strain evidence="2">ChiBcec16-3735</strain>
    </source>
</reference>
<dbReference type="Proteomes" id="UP000824065">
    <property type="component" value="Unassembled WGS sequence"/>
</dbReference>